<evidence type="ECO:0000256" key="1">
    <source>
        <dbReference type="ARBA" id="ARBA00004477"/>
    </source>
</evidence>
<feature type="transmembrane region" description="Helical" evidence="8">
    <location>
        <begin position="42"/>
        <end position="65"/>
    </location>
</feature>
<dbReference type="InParanoid" id="A0A674IYL2"/>
<dbReference type="Ensembl" id="ENSTMTT00000013887.1">
    <property type="protein sequence ID" value="ENSTMTP00000013423.1"/>
    <property type="gene ID" value="ENSTMTG00000009734.1"/>
</dbReference>
<proteinExistence type="predicted"/>
<keyword evidence="2" id="KW-0808">Transferase</keyword>
<feature type="transmembrane region" description="Helical" evidence="8">
    <location>
        <begin position="12"/>
        <end position="30"/>
    </location>
</feature>
<evidence type="ECO:0000256" key="7">
    <source>
        <dbReference type="ARBA" id="ARBA00023315"/>
    </source>
</evidence>
<dbReference type="Proteomes" id="UP000472274">
    <property type="component" value="Unplaced"/>
</dbReference>
<gene>
    <name evidence="9" type="primary">LOC112110241</name>
</gene>
<protein>
    <submittedName>
        <fullName evidence="9">Ghrelin O-acyltransferase</fullName>
    </submittedName>
</protein>
<dbReference type="GeneTree" id="ENSGT01030000234564"/>
<reference evidence="9" key="2">
    <citation type="submission" date="2025-09" db="UniProtKB">
        <authorList>
            <consortium name="Ensembl"/>
        </authorList>
    </citation>
    <scope>IDENTIFICATION</scope>
</reference>
<evidence type="ECO:0000256" key="5">
    <source>
        <dbReference type="ARBA" id="ARBA00022989"/>
    </source>
</evidence>
<keyword evidence="4" id="KW-0256">Endoplasmic reticulum</keyword>
<organism evidence="9 10">
    <name type="scientific">Terrapene triunguis</name>
    <name type="common">Three-toed box turtle</name>
    <dbReference type="NCBI Taxonomy" id="2587831"/>
    <lineage>
        <taxon>Eukaryota</taxon>
        <taxon>Metazoa</taxon>
        <taxon>Chordata</taxon>
        <taxon>Craniata</taxon>
        <taxon>Vertebrata</taxon>
        <taxon>Euteleostomi</taxon>
        <taxon>Archelosauria</taxon>
        <taxon>Testudinata</taxon>
        <taxon>Testudines</taxon>
        <taxon>Cryptodira</taxon>
        <taxon>Durocryptodira</taxon>
        <taxon>Testudinoidea</taxon>
        <taxon>Emydidae</taxon>
        <taxon>Terrapene</taxon>
    </lineage>
</organism>
<keyword evidence="3 8" id="KW-0812">Transmembrane</keyword>
<evidence type="ECO:0000256" key="6">
    <source>
        <dbReference type="ARBA" id="ARBA00023136"/>
    </source>
</evidence>
<evidence type="ECO:0000313" key="9">
    <source>
        <dbReference type="Ensembl" id="ENSTMTP00000013423.1"/>
    </source>
</evidence>
<dbReference type="RefSeq" id="XP_024060910.2">
    <property type="nucleotide sequence ID" value="XM_024205142.2"/>
</dbReference>
<sequence length="435" mass="48562">MDWASPLALHPIAFYQLVAFPFAVSFHYLCTSGSLSLNARYVLLLVGGCLLACAAMGWYALLLFIPTFCSVAIFHSVGPLQVHTWAFVVQMSWQTLCHLGLHYREHYLQGAPCIRLTIALSSLMLQTQKVTSLALDIHEGKVTMAAEWGDGREPLLRALPLCSYLLFFPALLGGPLCSFRRFQDQIQGSCASRPTASWRAAGQKCLRALALHLLRTAVRICVAPLARMTDCTGFGCVYVMWHSALLFKLAYYSQWVLDEALLSTAGFGLERGHAPGAEAACGDLSDADIWTLETTNRIALFTRTWNKSTSRWLRRLVFQCSPAQPLLATFAFSAWWHGLHPGQVFGFLCWAAMVEADYRIHPFLRSLAKSRHTKVLYQALTWVQTQLIVAYITAAVEMRSFSALWLLGASYNSFFPLLYGASLLWLVARAKEKCV</sequence>
<dbReference type="InterPro" id="IPR004299">
    <property type="entry name" value="MBOAT_fam"/>
</dbReference>
<feature type="transmembrane region" description="Helical" evidence="8">
    <location>
        <begin position="379"/>
        <end position="396"/>
    </location>
</feature>
<name>A0A674IYL2_9SAUR</name>
<keyword evidence="5 8" id="KW-1133">Transmembrane helix</keyword>
<keyword evidence="6 8" id="KW-0472">Membrane</keyword>
<keyword evidence="7" id="KW-0012">Acyltransferase</keyword>
<evidence type="ECO:0000256" key="8">
    <source>
        <dbReference type="SAM" id="Phobius"/>
    </source>
</evidence>
<accession>A0A674IYL2</accession>
<feature type="transmembrane region" description="Helical" evidence="8">
    <location>
        <begin position="342"/>
        <end position="358"/>
    </location>
</feature>
<keyword evidence="10" id="KW-1185">Reference proteome</keyword>
<evidence type="ECO:0000256" key="2">
    <source>
        <dbReference type="ARBA" id="ARBA00022679"/>
    </source>
</evidence>
<evidence type="ECO:0000256" key="3">
    <source>
        <dbReference type="ARBA" id="ARBA00022692"/>
    </source>
</evidence>
<dbReference type="GO" id="GO:0030258">
    <property type="term" value="P:lipid modification"/>
    <property type="evidence" value="ECO:0007669"/>
    <property type="project" value="TreeGrafter"/>
</dbReference>
<dbReference type="GeneID" id="112110241"/>
<comment type="subcellular location">
    <subcellularLocation>
        <location evidence="1">Endoplasmic reticulum membrane</location>
        <topology evidence="1">Multi-pass membrane protein</topology>
    </subcellularLocation>
</comment>
<dbReference type="GO" id="GO:0005789">
    <property type="term" value="C:endoplasmic reticulum membrane"/>
    <property type="evidence" value="ECO:0007669"/>
    <property type="project" value="UniProtKB-SubCell"/>
</dbReference>
<evidence type="ECO:0000313" key="10">
    <source>
        <dbReference type="Proteomes" id="UP000472274"/>
    </source>
</evidence>
<dbReference type="InterPro" id="IPR049941">
    <property type="entry name" value="LPLAT_7/PORCN-like"/>
</dbReference>
<reference evidence="9" key="1">
    <citation type="submission" date="2025-08" db="UniProtKB">
        <authorList>
            <consortium name="Ensembl"/>
        </authorList>
    </citation>
    <scope>IDENTIFICATION</scope>
</reference>
<dbReference type="Pfam" id="PF03062">
    <property type="entry name" value="MBOAT"/>
    <property type="match status" value="1"/>
</dbReference>
<feature type="transmembrane region" description="Helical" evidence="8">
    <location>
        <begin position="402"/>
        <end position="428"/>
    </location>
</feature>
<dbReference type="AlphaFoldDB" id="A0A674IYL2"/>
<dbReference type="PANTHER" id="PTHR13906:SF3">
    <property type="entry name" value="GHRELIN O-ACYLTRANSFERASE"/>
    <property type="match status" value="1"/>
</dbReference>
<evidence type="ECO:0000256" key="4">
    <source>
        <dbReference type="ARBA" id="ARBA00022824"/>
    </source>
</evidence>
<dbReference type="PANTHER" id="PTHR13906">
    <property type="entry name" value="PORCUPINE"/>
    <property type="match status" value="1"/>
</dbReference>
<dbReference type="GO" id="GO:0016412">
    <property type="term" value="F:serine O-acyltransferase activity"/>
    <property type="evidence" value="ECO:0007669"/>
    <property type="project" value="TreeGrafter"/>
</dbReference>